<dbReference type="Pfam" id="PF17957">
    <property type="entry name" value="Big_7"/>
    <property type="match status" value="1"/>
</dbReference>
<dbReference type="STRING" id="249408.BOO71_0000223"/>
<evidence type="ECO:0000256" key="1">
    <source>
        <dbReference type="SAM" id="MobiDB-lite"/>
    </source>
</evidence>
<keyword evidence="2" id="KW-0732">Signal</keyword>
<dbReference type="RefSeq" id="WP_075830023.1">
    <property type="nucleotide sequence ID" value="NZ_MSTI01000005.1"/>
</dbReference>
<dbReference type="AlphaFoldDB" id="A0A1U7P507"/>
<dbReference type="Pfam" id="PF13620">
    <property type="entry name" value="CarboxypepD_reg"/>
    <property type="match status" value="1"/>
</dbReference>
<feature type="chain" id="PRO_5013138025" evidence="2">
    <location>
        <begin position="20"/>
        <end position="679"/>
    </location>
</feature>
<evidence type="ECO:0000256" key="2">
    <source>
        <dbReference type="SAM" id="SignalP"/>
    </source>
</evidence>
<accession>A0A1U7P507</accession>
<name>A0A1U7P507_9DEIO</name>
<gene>
    <name evidence="3" type="ORF">BOO71_0000223</name>
</gene>
<feature type="signal peptide" evidence="2">
    <location>
        <begin position="1"/>
        <end position="19"/>
    </location>
</feature>
<dbReference type="eggNOG" id="COG4932">
    <property type="taxonomic scope" value="Bacteria"/>
</dbReference>
<organism evidence="3 4">
    <name type="scientific">Deinococcus marmoris</name>
    <dbReference type="NCBI Taxonomy" id="249408"/>
    <lineage>
        <taxon>Bacteria</taxon>
        <taxon>Thermotogati</taxon>
        <taxon>Deinococcota</taxon>
        <taxon>Deinococci</taxon>
        <taxon>Deinococcales</taxon>
        <taxon>Deinococcaceae</taxon>
        <taxon>Deinococcus</taxon>
    </lineage>
</organism>
<dbReference type="Proteomes" id="UP000186607">
    <property type="component" value="Unassembled WGS sequence"/>
</dbReference>
<dbReference type="InterPro" id="IPR013784">
    <property type="entry name" value="Carb-bd-like_fold"/>
</dbReference>
<dbReference type="OrthoDB" id="53049at2"/>
<proteinExistence type="predicted"/>
<evidence type="ECO:0000313" key="4">
    <source>
        <dbReference type="Proteomes" id="UP000186607"/>
    </source>
</evidence>
<dbReference type="Gene3D" id="2.60.40.10">
    <property type="entry name" value="Immunoglobulins"/>
    <property type="match status" value="1"/>
</dbReference>
<dbReference type="SUPFAM" id="SSF48726">
    <property type="entry name" value="Immunoglobulin"/>
    <property type="match status" value="1"/>
</dbReference>
<sequence length="679" mass="70180">MKRSSPLALLALTGLLLTACGGSETPQPGDTTKPTVTLTASPSSVQPGGTVTLTATASDNVGIFKVSFYRGTTLINEDTTAPYTVTDTVDGAASGTLSYRAVASDAAGNSAEASATVSVTSVPLGKGVIQGIVVDQNIGAPVAGSTITVMSGGKTYSTVTSGADGTFNAPQLPAGTYDLQARKAGLAGFDLHGLVVTDGTVKVRMIQPPAFETSATTDGAKLVLTRADGKTPLADTTFTDTVDFKITGAADSNHVGPVRVMYAQLGRTPGSGSVAGSSLDGKWFFTPQQDLLTPPTSGAVTLPSAETPNFIKGFGSAAGEKLNLEVLVVDYNYNYSLYLVPITLKNTAKEAAATVTAPKNAAAIAYTLKQEGSWTQPYSLPGADATTPIGDAAPNGSGVFVELRWCNADAAPFAFDIERSADGTTFNKVGTVAGGTSASCPANQLSRPFFYRDNSADLSVGKTFTYRVVARGANTAASNTTQTTPLAAFTPKLLAPGDETTGVSLTPTFVIGSPQLAIGADGAGYNLQLRDLYNLNGYNMPGNPAVANTLGLFRVEEGTGDAGNGVAVGQTLVYTSGLTKNTVYTDTAGVLDKSKPKRLPVDSAAHSVSIPLTELGIPALQSLRPYKWQMYAGYAYKYLPAEGNRVSAYSVYAWPSSTTQPIPATRPLNQNFDFVTGQK</sequence>
<dbReference type="InterPro" id="IPR013783">
    <property type="entry name" value="Ig-like_fold"/>
</dbReference>
<dbReference type="Gene3D" id="2.60.40.1120">
    <property type="entry name" value="Carboxypeptidase-like, regulatory domain"/>
    <property type="match status" value="1"/>
</dbReference>
<dbReference type="InterPro" id="IPR036179">
    <property type="entry name" value="Ig-like_dom_sf"/>
</dbReference>
<dbReference type="SUPFAM" id="SSF49452">
    <property type="entry name" value="Starch-binding domain-like"/>
    <property type="match status" value="1"/>
</dbReference>
<reference evidence="3 4" key="1">
    <citation type="submission" date="2017-01" db="EMBL/GenBank/DDBJ databases">
        <title>Genome Analysis of Deinococcus marmoris KOPRI26562.</title>
        <authorList>
            <person name="Kim J.H."/>
            <person name="Oh H.-M."/>
        </authorList>
    </citation>
    <scope>NUCLEOTIDE SEQUENCE [LARGE SCALE GENOMIC DNA]</scope>
    <source>
        <strain evidence="3 4">KOPRI26562</strain>
    </source>
</reference>
<feature type="region of interest" description="Disordered" evidence="1">
    <location>
        <begin position="22"/>
        <end position="43"/>
    </location>
</feature>
<evidence type="ECO:0000313" key="3">
    <source>
        <dbReference type="EMBL" id="OLV20253.1"/>
    </source>
</evidence>
<keyword evidence="4" id="KW-1185">Reference proteome</keyword>
<dbReference type="GO" id="GO:0030246">
    <property type="term" value="F:carbohydrate binding"/>
    <property type="evidence" value="ECO:0007669"/>
    <property type="project" value="InterPro"/>
</dbReference>
<comment type="caution">
    <text evidence="3">The sequence shown here is derived from an EMBL/GenBank/DDBJ whole genome shotgun (WGS) entry which is preliminary data.</text>
</comment>
<dbReference type="EMBL" id="MSTI01000005">
    <property type="protein sequence ID" value="OLV20253.1"/>
    <property type="molecule type" value="Genomic_DNA"/>
</dbReference>
<protein>
    <submittedName>
        <fullName evidence="3">Fibronectin type III domain protein</fullName>
    </submittedName>
</protein>
<feature type="compositionally biased region" description="Polar residues" evidence="1">
    <location>
        <begin position="24"/>
        <end position="43"/>
    </location>
</feature>
<dbReference type="PROSITE" id="PS51257">
    <property type="entry name" value="PROKAR_LIPOPROTEIN"/>
    <property type="match status" value="1"/>
</dbReference>